<sequence>MEAGQMKSLVDWDAYIRDFHPDLDLQSVDNVWKWNRTKPLTLAFFIQQLQAKKLVKDFEDLEPSSPFRVVILGGNPEEEENALEFWGDALEKVLNLVEKDRRLDIVMIGPQVSPERHNTSVDLTPRLRITFYKGRFHDYREDLVDDKKYEDPHMFLAYHSGFHFYIESWTSTLVALFNDGVVGCFTSHDLQDENKQWQWLTGCCDFETLLEPSTNPFRCDRKERKRAYNDRLFAIRGLPDSLYVFASSGPRRLEKGE</sequence>
<organism evidence="2 3">
    <name type="scientific">Acanthamoeba castellanii (strain ATCC 30010 / Neff)</name>
    <dbReference type="NCBI Taxonomy" id="1257118"/>
    <lineage>
        <taxon>Eukaryota</taxon>
        <taxon>Amoebozoa</taxon>
        <taxon>Discosea</taxon>
        <taxon>Longamoebia</taxon>
        <taxon>Centramoebida</taxon>
        <taxon>Acanthamoebidae</taxon>
        <taxon>Acanthamoeba</taxon>
    </lineage>
</organism>
<dbReference type="GeneID" id="14924651"/>
<reference evidence="2 3" key="1">
    <citation type="journal article" date="2013" name="Genome Biol.">
        <title>Genome of Acanthamoeba castellanii highlights extensive lateral gene transfer and early evolution of tyrosine kinase signaling.</title>
        <authorList>
            <person name="Clarke M."/>
            <person name="Lohan A.J."/>
            <person name="Liu B."/>
            <person name="Lagkouvardos I."/>
            <person name="Roy S."/>
            <person name="Zafar N."/>
            <person name="Bertelli C."/>
            <person name="Schilde C."/>
            <person name="Kianianmomeni A."/>
            <person name="Burglin T.R."/>
            <person name="Frech C."/>
            <person name="Turcotte B."/>
            <person name="Kopec K.O."/>
            <person name="Synnott J.M."/>
            <person name="Choo C."/>
            <person name="Paponov I."/>
            <person name="Finkler A."/>
            <person name="Soon Heng Tan C."/>
            <person name="Hutchins A.P."/>
            <person name="Weinmeier T."/>
            <person name="Rattei T."/>
            <person name="Chu J.S."/>
            <person name="Gimenez G."/>
            <person name="Irimia M."/>
            <person name="Rigden D.J."/>
            <person name="Fitzpatrick D.A."/>
            <person name="Lorenzo-Morales J."/>
            <person name="Bateman A."/>
            <person name="Chiu C.H."/>
            <person name="Tang P."/>
            <person name="Hegemann P."/>
            <person name="Fromm H."/>
            <person name="Raoult D."/>
            <person name="Greub G."/>
            <person name="Miranda-Saavedra D."/>
            <person name="Chen N."/>
            <person name="Nash P."/>
            <person name="Ginger M.L."/>
            <person name="Horn M."/>
            <person name="Schaap P."/>
            <person name="Caler L."/>
            <person name="Loftus B."/>
        </authorList>
    </citation>
    <scope>NUCLEOTIDE SEQUENCE [LARGE SCALE GENOMIC DNA]</scope>
    <source>
        <strain evidence="2 3">Neff</strain>
    </source>
</reference>
<name>L8HG19_ACACF</name>
<evidence type="ECO:0000259" key="1">
    <source>
        <dbReference type="Pfam" id="PF20179"/>
    </source>
</evidence>
<dbReference type="PANTHER" id="PTHR28069:SF1">
    <property type="entry name" value="PROTEIN MSS51, MITOCHONDRIAL"/>
    <property type="match status" value="1"/>
</dbReference>
<proteinExistence type="predicted"/>
<evidence type="ECO:0000313" key="3">
    <source>
        <dbReference type="Proteomes" id="UP000011083"/>
    </source>
</evidence>
<dbReference type="RefSeq" id="XP_004353196.1">
    <property type="nucleotide sequence ID" value="XM_004353144.1"/>
</dbReference>
<dbReference type="Proteomes" id="UP000011083">
    <property type="component" value="Unassembled WGS sequence"/>
</dbReference>
<evidence type="ECO:0000313" key="2">
    <source>
        <dbReference type="EMBL" id="ELR23668.1"/>
    </source>
</evidence>
<protein>
    <recommendedName>
        <fullName evidence="1">Mitochondrial splicing suppressor 51-like C-terminal domain-containing protein</fullName>
    </recommendedName>
</protein>
<keyword evidence="3" id="KW-1185">Reference proteome</keyword>
<gene>
    <name evidence="2" type="ORF">ACA1_073020</name>
</gene>
<dbReference type="Pfam" id="PF20179">
    <property type="entry name" value="MSS51_C"/>
    <property type="match status" value="1"/>
</dbReference>
<dbReference type="OrthoDB" id="5282002at2759"/>
<dbReference type="VEuPathDB" id="AmoebaDB:ACA1_073020"/>
<dbReference type="InterPro" id="IPR046824">
    <property type="entry name" value="Mss51-like_C"/>
</dbReference>
<dbReference type="AlphaFoldDB" id="L8HG19"/>
<accession>L8HG19</accession>
<feature type="domain" description="Mitochondrial splicing suppressor 51-like C-terminal" evidence="1">
    <location>
        <begin position="39"/>
        <end position="224"/>
    </location>
</feature>
<dbReference type="PANTHER" id="PTHR28069">
    <property type="entry name" value="GH20023P"/>
    <property type="match status" value="1"/>
</dbReference>
<dbReference type="KEGG" id="acan:ACA1_073020"/>
<dbReference type="EMBL" id="KB007857">
    <property type="protein sequence ID" value="ELR23668.1"/>
    <property type="molecule type" value="Genomic_DNA"/>
</dbReference>